<dbReference type="InterPro" id="IPR003265">
    <property type="entry name" value="HhH-GPD_domain"/>
</dbReference>
<dbReference type="SUPFAM" id="SSF48150">
    <property type="entry name" value="DNA-glycosylase"/>
    <property type="match status" value="1"/>
</dbReference>
<dbReference type="PANTHER" id="PTHR42944">
    <property type="entry name" value="ADENINE DNA GLYCOSYLASE"/>
    <property type="match status" value="1"/>
</dbReference>
<evidence type="ECO:0000256" key="5">
    <source>
        <dbReference type="ARBA" id="ARBA00022485"/>
    </source>
</evidence>
<evidence type="ECO:0000256" key="12">
    <source>
        <dbReference type="ARBA" id="ARBA00023295"/>
    </source>
</evidence>
<dbReference type="CDD" id="cd00056">
    <property type="entry name" value="ENDO3c"/>
    <property type="match status" value="1"/>
</dbReference>
<dbReference type="GO" id="GO:0032357">
    <property type="term" value="F:oxidized purine DNA binding"/>
    <property type="evidence" value="ECO:0007669"/>
    <property type="project" value="TreeGrafter"/>
</dbReference>
<proteinExistence type="inferred from homology"/>
<keyword evidence="11" id="KW-0234">DNA repair</keyword>
<reference evidence="17 18" key="1">
    <citation type="submission" date="2016-10" db="EMBL/GenBank/DDBJ databases">
        <authorList>
            <person name="de Groot N.N."/>
        </authorList>
    </citation>
    <scope>NUCLEOTIDE SEQUENCE [LARGE SCALE GENOMIC DNA]</scope>
    <source>
        <strain evidence="17 18">B7-7</strain>
    </source>
</reference>
<evidence type="ECO:0000256" key="10">
    <source>
        <dbReference type="ARBA" id="ARBA00023014"/>
    </source>
</evidence>
<dbReference type="InterPro" id="IPR007457">
    <property type="entry name" value="Fe_traffick_prot_YggX"/>
</dbReference>
<comment type="catalytic activity">
    <reaction evidence="1">
        <text>Hydrolyzes free adenine bases from 7,8-dihydro-8-oxoguanine:adenine mismatched double-stranded DNA, leaving an apurinic site.</text>
        <dbReference type="EC" id="3.2.2.31"/>
    </reaction>
</comment>
<dbReference type="CDD" id="cd03431">
    <property type="entry name" value="NUDIX_DNA_Glycosylase_C-MutY"/>
    <property type="match status" value="1"/>
</dbReference>
<dbReference type="GO" id="GO:0006284">
    <property type="term" value="P:base-excision repair"/>
    <property type="evidence" value="ECO:0007669"/>
    <property type="project" value="InterPro"/>
</dbReference>
<protein>
    <recommendedName>
        <fullName evidence="15">Probable Fe(2+)-trafficking protein</fullName>
    </recommendedName>
</protein>
<evidence type="ECO:0000256" key="4">
    <source>
        <dbReference type="ARBA" id="ARBA00008343"/>
    </source>
</evidence>
<dbReference type="Pfam" id="PF00730">
    <property type="entry name" value="HhH-GPD"/>
    <property type="match status" value="1"/>
</dbReference>
<evidence type="ECO:0000256" key="3">
    <source>
        <dbReference type="ARBA" id="ARBA00002933"/>
    </source>
</evidence>
<evidence type="ECO:0000256" key="1">
    <source>
        <dbReference type="ARBA" id="ARBA00000843"/>
    </source>
</evidence>
<keyword evidence="8" id="KW-0378">Hydrolase</keyword>
<name>A0A1H9GP14_9GAMM</name>
<evidence type="ECO:0000256" key="11">
    <source>
        <dbReference type="ARBA" id="ARBA00023204"/>
    </source>
</evidence>
<dbReference type="InterPro" id="IPR015797">
    <property type="entry name" value="NUDIX_hydrolase-like_dom_sf"/>
</dbReference>
<dbReference type="Pfam" id="PF04362">
    <property type="entry name" value="Iron_traffic"/>
    <property type="match status" value="1"/>
</dbReference>
<dbReference type="InterPro" id="IPR004036">
    <property type="entry name" value="Endonuclease-III-like_CS2"/>
</dbReference>
<dbReference type="PANTHER" id="PTHR42944:SF1">
    <property type="entry name" value="ADENINE DNA GLYCOSYLASE"/>
    <property type="match status" value="1"/>
</dbReference>
<evidence type="ECO:0000313" key="17">
    <source>
        <dbReference type="EMBL" id="SEQ51688.1"/>
    </source>
</evidence>
<dbReference type="OrthoDB" id="9802365at2"/>
<dbReference type="GO" id="GO:0034039">
    <property type="term" value="F:8-oxo-7,8-dihydroguanine DNA N-glycosylase activity"/>
    <property type="evidence" value="ECO:0007669"/>
    <property type="project" value="TreeGrafter"/>
</dbReference>
<dbReference type="GO" id="GO:0035485">
    <property type="term" value="F:adenine/guanine mispair binding"/>
    <property type="evidence" value="ECO:0007669"/>
    <property type="project" value="TreeGrafter"/>
</dbReference>
<comment type="function">
    <text evidence="3">Adenine glycosylase active on G-A mispairs. MutY also corrects error-prone DNA synthesis past GO lesions which are due to the oxidatively damaged form of guanine: 7,8-dihydro-8-oxoguanine (8-oxo-dGTP).</text>
</comment>
<dbReference type="InterPro" id="IPR044298">
    <property type="entry name" value="MIG/MutY"/>
</dbReference>
<dbReference type="NCBIfam" id="NF003817">
    <property type="entry name" value="PRK05408.1"/>
    <property type="match status" value="1"/>
</dbReference>
<evidence type="ECO:0000313" key="18">
    <source>
        <dbReference type="Proteomes" id="UP000199496"/>
    </source>
</evidence>
<evidence type="ECO:0000256" key="7">
    <source>
        <dbReference type="ARBA" id="ARBA00022763"/>
    </source>
</evidence>
<evidence type="ECO:0000256" key="14">
    <source>
        <dbReference type="ARBA" id="ARBA00061679"/>
    </source>
</evidence>
<dbReference type="InterPro" id="IPR000445">
    <property type="entry name" value="HhH_motif"/>
</dbReference>
<comment type="similarity">
    <text evidence="14 15">Belongs to the Fe(2+)-trafficking protein family.</text>
</comment>
<dbReference type="STRING" id="867345.SAMN05421693_1435"/>
<keyword evidence="18" id="KW-1185">Reference proteome</keyword>
<sequence length="446" mass="50026">MSQAQTFATRLLTWFDHHGRHDLPWQQGITPYRVWVSEIMLQQTQVTTVIPYYQRFMARFPDVTTLAQAPIDEVLHHWSGLGYYARARHLHQAAQQVMNHHQGRFPDTPEGLEALPGIGRSTAAAILAIACGQRQAILDGNVKRVLARHRGVSGWPGTTGVSRQLWTLAEAMTPTVRVADYTQAIMDLGATVCIRRRPVCDACPVATDCVALATGRQSLLPTPRPRRAQPLRNTVMLIICGPEGVLLEQRPATGLWGGLWGFPEVSSIQAAPPWCVHHLGIPPDDIHTLASFVHVFTHFRLHITPVQVWVKNPITTVMEAPGRVWYNPQARSALGLAAPVTRLLDHILHKDGEINSMARMVNCVYLGNEAEGLDFAPYPGDLGKRIYDNVSKEAWQKWVRHQTMLINEYRLTPIDPKARKFLEEEMEKFFFSGGATMPEGYVDPNQ</sequence>
<dbReference type="Pfam" id="PF14815">
    <property type="entry name" value="NUDIX_4"/>
    <property type="match status" value="1"/>
</dbReference>
<evidence type="ECO:0000256" key="15">
    <source>
        <dbReference type="HAMAP-Rule" id="MF_00686"/>
    </source>
</evidence>
<feature type="domain" description="HhH-GPD" evidence="16">
    <location>
        <begin position="40"/>
        <end position="191"/>
    </location>
</feature>
<evidence type="ECO:0000259" key="16">
    <source>
        <dbReference type="SMART" id="SM00478"/>
    </source>
</evidence>
<dbReference type="InterPro" id="IPR036766">
    <property type="entry name" value="Fe_traffick_prot_YggX_sf"/>
</dbReference>
<keyword evidence="5" id="KW-0004">4Fe-4S</keyword>
<dbReference type="InterPro" id="IPR023170">
    <property type="entry name" value="HhH_base_excis_C"/>
</dbReference>
<dbReference type="Gene3D" id="1.10.340.30">
    <property type="entry name" value="Hypothetical protein, domain 2"/>
    <property type="match status" value="1"/>
</dbReference>
<accession>A0A1H9GP14</accession>
<evidence type="ECO:0000256" key="8">
    <source>
        <dbReference type="ARBA" id="ARBA00022801"/>
    </source>
</evidence>
<dbReference type="InterPro" id="IPR011257">
    <property type="entry name" value="DNA_glycosylase"/>
</dbReference>
<dbReference type="Gene3D" id="1.10.1670.10">
    <property type="entry name" value="Helix-hairpin-Helix base-excision DNA repair enzymes (C-terminal)"/>
    <property type="match status" value="1"/>
</dbReference>
<dbReference type="GO" id="GO:0006298">
    <property type="term" value="P:mismatch repair"/>
    <property type="evidence" value="ECO:0007669"/>
    <property type="project" value="TreeGrafter"/>
</dbReference>
<dbReference type="FunFam" id="1.10.340.30:FF:000002">
    <property type="entry name" value="Adenine DNA glycosylase"/>
    <property type="match status" value="1"/>
</dbReference>
<dbReference type="NCBIfam" id="TIGR01084">
    <property type="entry name" value="mutY"/>
    <property type="match status" value="1"/>
</dbReference>
<dbReference type="InterPro" id="IPR029119">
    <property type="entry name" value="MutY_C"/>
</dbReference>
<organism evidence="17 18">
    <name type="scientific">Ectothiorhodospira magna</name>
    <dbReference type="NCBI Taxonomy" id="867345"/>
    <lineage>
        <taxon>Bacteria</taxon>
        <taxon>Pseudomonadati</taxon>
        <taxon>Pseudomonadota</taxon>
        <taxon>Gammaproteobacteria</taxon>
        <taxon>Chromatiales</taxon>
        <taxon>Ectothiorhodospiraceae</taxon>
        <taxon>Ectothiorhodospira</taxon>
    </lineage>
</organism>
<keyword evidence="12" id="KW-0326">Glycosidase</keyword>
<gene>
    <name evidence="17" type="ORF">SAMN05421693_1435</name>
</gene>
<dbReference type="GO" id="GO:0051539">
    <property type="term" value="F:4 iron, 4 sulfur cluster binding"/>
    <property type="evidence" value="ECO:0007669"/>
    <property type="project" value="UniProtKB-KW"/>
</dbReference>
<dbReference type="Gene3D" id="1.10.3880.10">
    <property type="entry name" value="Fe(II) trafficking protein YggX"/>
    <property type="match status" value="1"/>
</dbReference>
<evidence type="ECO:0000256" key="6">
    <source>
        <dbReference type="ARBA" id="ARBA00022723"/>
    </source>
</evidence>
<dbReference type="Proteomes" id="UP000199496">
    <property type="component" value="Unassembled WGS sequence"/>
</dbReference>
<dbReference type="GO" id="GO:0000701">
    <property type="term" value="F:purine-specific mismatch base pair DNA N-glycosylase activity"/>
    <property type="evidence" value="ECO:0007669"/>
    <property type="project" value="UniProtKB-EC"/>
</dbReference>
<dbReference type="FunFam" id="1.10.3880.10:FF:000001">
    <property type="entry name" value="Probable Fe(2+)-trafficking protein"/>
    <property type="match status" value="1"/>
</dbReference>
<dbReference type="SUPFAM" id="SSF111148">
    <property type="entry name" value="YggX-like"/>
    <property type="match status" value="1"/>
</dbReference>
<comment type="similarity">
    <text evidence="4">Belongs to the Nth/MutY family.</text>
</comment>
<keyword evidence="6" id="KW-0479">Metal-binding</keyword>
<keyword evidence="10" id="KW-0411">Iron-sulfur</keyword>
<dbReference type="EMBL" id="FOFO01000043">
    <property type="protein sequence ID" value="SEQ51688.1"/>
    <property type="molecule type" value="Genomic_DNA"/>
</dbReference>
<evidence type="ECO:0000256" key="9">
    <source>
        <dbReference type="ARBA" id="ARBA00023004"/>
    </source>
</evidence>
<dbReference type="GO" id="GO:0005506">
    <property type="term" value="F:iron ion binding"/>
    <property type="evidence" value="ECO:0007669"/>
    <property type="project" value="UniProtKB-UniRule"/>
</dbReference>
<dbReference type="Pfam" id="PF00633">
    <property type="entry name" value="HHH"/>
    <property type="match status" value="1"/>
</dbReference>
<evidence type="ECO:0000256" key="13">
    <source>
        <dbReference type="ARBA" id="ARBA00053793"/>
    </source>
</evidence>
<dbReference type="PROSITE" id="PS01155">
    <property type="entry name" value="ENDONUCLEASE_III_2"/>
    <property type="match status" value="1"/>
</dbReference>
<dbReference type="Gene3D" id="3.90.79.10">
    <property type="entry name" value="Nucleoside Triphosphate Pyrophosphohydrolase"/>
    <property type="match status" value="1"/>
</dbReference>
<comment type="cofactor">
    <cofactor evidence="2">
        <name>[4Fe-4S] cluster</name>
        <dbReference type="ChEBI" id="CHEBI:49883"/>
    </cofactor>
</comment>
<comment type="function">
    <text evidence="13">Could be a mediator in iron transactions between iron acquisition and iron-requiring processes, such as synthesis and/or repair of Fe-S clusters in biosynthetic enzymes. Necessary to maintain high levels of aconitase under oxidative stress.</text>
</comment>
<dbReference type="NCBIfam" id="NF008132">
    <property type="entry name" value="PRK10880.1"/>
    <property type="match status" value="1"/>
</dbReference>
<dbReference type="AlphaFoldDB" id="A0A1H9GP14"/>
<dbReference type="SMART" id="SM00478">
    <property type="entry name" value="ENDO3c"/>
    <property type="match status" value="1"/>
</dbReference>
<dbReference type="InterPro" id="IPR005760">
    <property type="entry name" value="A/G_AdeGlyc_MutY"/>
</dbReference>
<evidence type="ECO:0000256" key="2">
    <source>
        <dbReference type="ARBA" id="ARBA00001966"/>
    </source>
</evidence>
<keyword evidence="9 15" id="KW-0408">Iron</keyword>
<dbReference type="HAMAP" id="MF_00686">
    <property type="entry name" value="Fe_traffic_YggX"/>
    <property type="match status" value="1"/>
</dbReference>
<keyword evidence="7" id="KW-0227">DNA damage</keyword>
<dbReference type="SUPFAM" id="SSF55811">
    <property type="entry name" value="Nudix"/>
    <property type="match status" value="1"/>
</dbReference>